<feature type="transmembrane region" description="Helical" evidence="1">
    <location>
        <begin position="41"/>
        <end position="59"/>
    </location>
</feature>
<organism evidence="3 4">
    <name type="scientific">Actinidia rufa</name>
    <dbReference type="NCBI Taxonomy" id="165716"/>
    <lineage>
        <taxon>Eukaryota</taxon>
        <taxon>Viridiplantae</taxon>
        <taxon>Streptophyta</taxon>
        <taxon>Embryophyta</taxon>
        <taxon>Tracheophyta</taxon>
        <taxon>Spermatophyta</taxon>
        <taxon>Magnoliopsida</taxon>
        <taxon>eudicotyledons</taxon>
        <taxon>Gunneridae</taxon>
        <taxon>Pentapetalae</taxon>
        <taxon>asterids</taxon>
        <taxon>Ericales</taxon>
        <taxon>Actinidiaceae</taxon>
        <taxon>Actinidia</taxon>
    </lineage>
</organism>
<proteinExistence type="predicted"/>
<dbReference type="EMBL" id="BJWL01000012">
    <property type="protein sequence ID" value="GFY97616.1"/>
    <property type="molecule type" value="Genomic_DNA"/>
</dbReference>
<dbReference type="Proteomes" id="UP000585474">
    <property type="component" value="Unassembled WGS sequence"/>
</dbReference>
<evidence type="ECO:0000313" key="4">
    <source>
        <dbReference type="Proteomes" id="UP000585474"/>
    </source>
</evidence>
<reference evidence="3 4" key="1">
    <citation type="submission" date="2019-07" db="EMBL/GenBank/DDBJ databases">
        <title>De Novo Assembly of kiwifruit Actinidia rufa.</title>
        <authorList>
            <person name="Sugita-Konishi S."/>
            <person name="Sato K."/>
            <person name="Mori E."/>
            <person name="Abe Y."/>
            <person name="Kisaki G."/>
            <person name="Hamano K."/>
            <person name="Suezawa K."/>
            <person name="Otani M."/>
            <person name="Fukuda T."/>
            <person name="Manabe T."/>
            <person name="Gomi K."/>
            <person name="Tabuchi M."/>
            <person name="Akimitsu K."/>
            <person name="Kataoka I."/>
        </authorList>
    </citation>
    <scope>NUCLEOTIDE SEQUENCE [LARGE SCALE GENOMIC DNA]</scope>
    <source>
        <strain evidence="4">cv. Fuchu</strain>
    </source>
</reference>
<keyword evidence="4" id="KW-1185">Reference proteome</keyword>
<keyword evidence="1" id="KW-1133">Transmembrane helix</keyword>
<accession>A0A7J0FGQ7</accession>
<evidence type="ECO:0000256" key="1">
    <source>
        <dbReference type="SAM" id="Phobius"/>
    </source>
</evidence>
<gene>
    <name evidence="3" type="ORF">Acr_12g0001570</name>
</gene>
<comment type="caution">
    <text evidence="3">The sequence shown here is derived from an EMBL/GenBank/DDBJ whole genome shotgun (WGS) entry which is preliminary data.</text>
</comment>
<keyword evidence="1" id="KW-0812">Transmembrane</keyword>
<keyword evidence="2" id="KW-0732">Signal</keyword>
<dbReference type="AlphaFoldDB" id="A0A7J0FGQ7"/>
<sequence length="181" mass="19343">MWTLLLLMLLVPKVVAPLVVLEVFQPLVLNPLVQPIGIMSAPFVMLLTIACLLVLFGFANTITSESTTITTGVSSIASASSMLIDVNDILALVQQILIAFGNPSTVCFGNLLLPCLPLQLSSSLTPPNLTDSSIELFPEDFDVPAVLPNDTLHVAPPTIVYLVESSSTDPALQFHLLFIST</sequence>
<protein>
    <submittedName>
        <fullName evidence="3">Uncharacterized protein</fullName>
    </submittedName>
</protein>
<keyword evidence="1" id="KW-0472">Membrane</keyword>
<evidence type="ECO:0000313" key="3">
    <source>
        <dbReference type="EMBL" id="GFY97616.1"/>
    </source>
</evidence>
<evidence type="ECO:0000256" key="2">
    <source>
        <dbReference type="SAM" id="SignalP"/>
    </source>
</evidence>
<feature type="chain" id="PRO_5029833235" evidence="2">
    <location>
        <begin position="17"/>
        <end position="181"/>
    </location>
</feature>
<name>A0A7J0FGQ7_9ERIC</name>
<feature type="signal peptide" evidence="2">
    <location>
        <begin position="1"/>
        <end position="16"/>
    </location>
</feature>